<dbReference type="InterPro" id="IPR036388">
    <property type="entry name" value="WH-like_DNA-bd_sf"/>
</dbReference>
<dbReference type="SMART" id="SM00346">
    <property type="entry name" value="HTH_ICLR"/>
    <property type="match status" value="1"/>
</dbReference>
<dbReference type="Pfam" id="PF09339">
    <property type="entry name" value="HTH_IclR"/>
    <property type="match status" value="1"/>
</dbReference>
<sequence>MGRTAGPPTPCFVRSDRYVRRRVNVTVEKKTAKKSSAPRDSSVQTIERTLAILEFVSERGGATAREVSETLQYPLPTVYRLMQALVQADYLTHLQTEHRFELGFKLDQLGASLHRQVGVPAMVRSEIQILHDYAKAAAYFAIYRGTGVVLAYVVDSPRYPRLQPLRFGFHEAAHATAFGKIMLSGMSKAQLDQYLEAHGTSDLTPSTITDRAKLEEHLAEVGNRGIAWEKEEFIPGMTCAAIGVRNDAGMVVGSVAISTPSQDTGPVRDRELERRLRDTANRISRYYRTTQAPIA</sequence>
<protein>
    <submittedName>
        <fullName evidence="6">Helix-turn-helix domain-containing protein</fullName>
    </submittedName>
</protein>
<comment type="caution">
    <text evidence="6">The sequence shown here is derived from an EMBL/GenBank/DDBJ whole genome shotgun (WGS) entry which is preliminary data.</text>
</comment>
<dbReference type="AlphaFoldDB" id="A0A7K1LKZ1"/>
<evidence type="ECO:0000313" key="7">
    <source>
        <dbReference type="Proteomes" id="UP000462152"/>
    </source>
</evidence>
<dbReference type="GO" id="GO:0045892">
    <property type="term" value="P:negative regulation of DNA-templated transcription"/>
    <property type="evidence" value="ECO:0007669"/>
    <property type="project" value="TreeGrafter"/>
</dbReference>
<dbReference type="PANTHER" id="PTHR30136">
    <property type="entry name" value="HELIX-TURN-HELIX TRANSCRIPTIONAL REGULATOR, ICLR FAMILY"/>
    <property type="match status" value="1"/>
</dbReference>
<evidence type="ECO:0000256" key="2">
    <source>
        <dbReference type="ARBA" id="ARBA00023125"/>
    </source>
</evidence>
<dbReference type="InterPro" id="IPR029016">
    <property type="entry name" value="GAF-like_dom_sf"/>
</dbReference>
<dbReference type="PROSITE" id="PS51078">
    <property type="entry name" value="ICLR_ED"/>
    <property type="match status" value="1"/>
</dbReference>
<keyword evidence="7" id="KW-1185">Reference proteome</keyword>
<keyword evidence="2" id="KW-0238">DNA-binding</keyword>
<dbReference type="Proteomes" id="UP000462152">
    <property type="component" value="Unassembled WGS sequence"/>
</dbReference>
<dbReference type="InterPro" id="IPR036390">
    <property type="entry name" value="WH_DNA-bd_sf"/>
</dbReference>
<dbReference type="GO" id="GO:0003700">
    <property type="term" value="F:DNA-binding transcription factor activity"/>
    <property type="evidence" value="ECO:0007669"/>
    <property type="project" value="TreeGrafter"/>
</dbReference>
<dbReference type="InterPro" id="IPR014757">
    <property type="entry name" value="Tscrpt_reg_IclR_C"/>
</dbReference>
<feature type="domain" description="HTH iclR-type" evidence="4">
    <location>
        <begin position="43"/>
        <end position="104"/>
    </location>
</feature>
<reference evidence="6 7" key="1">
    <citation type="submission" date="2019-12" db="EMBL/GenBank/DDBJ databases">
        <authorList>
            <person name="Li J."/>
            <person name="Shi Y."/>
            <person name="Xu G."/>
            <person name="Xiao D."/>
            <person name="Ran X."/>
        </authorList>
    </citation>
    <scope>NUCLEOTIDE SEQUENCE [LARGE SCALE GENOMIC DNA]</scope>
    <source>
        <strain evidence="6 7">JCM 15915</strain>
    </source>
</reference>
<dbReference type="EMBL" id="WOGT01000008">
    <property type="protein sequence ID" value="MUN55800.1"/>
    <property type="molecule type" value="Genomic_DNA"/>
</dbReference>
<evidence type="ECO:0000256" key="3">
    <source>
        <dbReference type="ARBA" id="ARBA00023163"/>
    </source>
</evidence>
<evidence type="ECO:0000259" key="5">
    <source>
        <dbReference type="PROSITE" id="PS51078"/>
    </source>
</evidence>
<proteinExistence type="predicted"/>
<keyword evidence="3" id="KW-0804">Transcription</keyword>
<dbReference type="Gene3D" id="1.10.10.10">
    <property type="entry name" value="Winged helix-like DNA-binding domain superfamily/Winged helix DNA-binding domain"/>
    <property type="match status" value="1"/>
</dbReference>
<dbReference type="Pfam" id="PF01614">
    <property type="entry name" value="IclR_C"/>
    <property type="match status" value="1"/>
</dbReference>
<evidence type="ECO:0000256" key="1">
    <source>
        <dbReference type="ARBA" id="ARBA00023015"/>
    </source>
</evidence>
<dbReference type="PANTHER" id="PTHR30136:SF24">
    <property type="entry name" value="HTH-TYPE TRANSCRIPTIONAL REPRESSOR ALLR"/>
    <property type="match status" value="1"/>
</dbReference>
<dbReference type="PROSITE" id="PS51077">
    <property type="entry name" value="HTH_ICLR"/>
    <property type="match status" value="1"/>
</dbReference>
<accession>A0A7K1LKZ1</accession>
<name>A0A7K1LKZ1_9MICC</name>
<feature type="domain" description="IclR-ED" evidence="5">
    <location>
        <begin position="105"/>
        <end position="289"/>
    </location>
</feature>
<organism evidence="6 7">
    <name type="scientific">Rothia koreensis</name>
    <dbReference type="NCBI Taxonomy" id="592378"/>
    <lineage>
        <taxon>Bacteria</taxon>
        <taxon>Bacillati</taxon>
        <taxon>Actinomycetota</taxon>
        <taxon>Actinomycetes</taxon>
        <taxon>Micrococcales</taxon>
        <taxon>Micrococcaceae</taxon>
        <taxon>Rothia</taxon>
    </lineage>
</organism>
<evidence type="ECO:0000313" key="6">
    <source>
        <dbReference type="EMBL" id="MUN55800.1"/>
    </source>
</evidence>
<dbReference type="Gene3D" id="3.30.450.40">
    <property type="match status" value="1"/>
</dbReference>
<dbReference type="SUPFAM" id="SSF46785">
    <property type="entry name" value="Winged helix' DNA-binding domain"/>
    <property type="match status" value="1"/>
</dbReference>
<dbReference type="SUPFAM" id="SSF55781">
    <property type="entry name" value="GAF domain-like"/>
    <property type="match status" value="1"/>
</dbReference>
<evidence type="ECO:0000259" key="4">
    <source>
        <dbReference type="PROSITE" id="PS51077"/>
    </source>
</evidence>
<dbReference type="GO" id="GO:0003677">
    <property type="term" value="F:DNA binding"/>
    <property type="evidence" value="ECO:0007669"/>
    <property type="project" value="UniProtKB-KW"/>
</dbReference>
<keyword evidence="1" id="KW-0805">Transcription regulation</keyword>
<gene>
    <name evidence="6" type="ORF">GMA10_11355</name>
</gene>
<dbReference type="InterPro" id="IPR005471">
    <property type="entry name" value="Tscrpt_reg_IclR_N"/>
</dbReference>
<dbReference type="InterPro" id="IPR050707">
    <property type="entry name" value="HTH_MetabolicPath_Reg"/>
</dbReference>